<dbReference type="PROSITE" id="PS00041">
    <property type="entry name" value="HTH_ARAC_FAMILY_1"/>
    <property type="match status" value="1"/>
</dbReference>
<dbReference type="SUPFAM" id="SSF55136">
    <property type="entry name" value="Probable bacterial effector-binding domain"/>
    <property type="match status" value="1"/>
</dbReference>
<dbReference type="AlphaFoldDB" id="A0A2M8Z134"/>
<dbReference type="InterPro" id="IPR050959">
    <property type="entry name" value="MarA-like"/>
</dbReference>
<dbReference type="PANTHER" id="PTHR47504">
    <property type="entry name" value="RIGHT ORIGIN-BINDING PROTEIN"/>
    <property type="match status" value="1"/>
</dbReference>
<proteinExistence type="predicted"/>
<dbReference type="Pfam" id="PF12833">
    <property type="entry name" value="HTH_18"/>
    <property type="match status" value="1"/>
</dbReference>
<dbReference type="Gene3D" id="1.10.10.60">
    <property type="entry name" value="Homeodomain-like"/>
    <property type="match status" value="2"/>
</dbReference>
<keyword evidence="2" id="KW-0238">DNA-binding</keyword>
<evidence type="ECO:0000256" key="1">
    <source>
        <dbReference type="ARBA" id="ARBA00023015"/>
    </source>
</evidence>
<dbReference type="Pfam" id="PF06445">
    <property type="entry name" value="GyrI-like"/>
    <property type="match status" value="1"/>
</dbReference>
<comment type="caution">
    <text evidence="5">The sequence shown here is derived from an EMBL/GenBank/DDBJ whole genome shotgun (WGS) entry which is preliminary data.</text>
</comment>
<dbReference type="InterPro" id="IPR020449">
    <property type="entry name" value="Tscrpt_reg_AraC-type_HTH"/>
</dbReference>
<dbReference type="InterPro" id="IPR018062">
    <property type="entry name" value="HTH_AraC-typ_CS"/>
</dbReference>
<evidence type="ECO:0000313" key="6">
    <source>
        <dbReference type="Proteomes" id="UP000231092"/>
    </source>
</evidence>
<name>A0A2M8Z134_9FIRM</name>
<dbReference type="GO" id="GO:0003700">
    <property type="term" value="F:DNA-binding transcription factor activity"/>
    <property type="evidence" value="ECO:0007669"/>
    <property type="project" value="InterPro"/>
</dbReference>
<dbReference type="SMART" id="SM00342">
    <property type="entry name" value="HTH_ARAC"/>
    <property type="match status" value="1"/>
</dbReference>
<dbReference type="InterPro" id="IPR010499">
    <property type="entry name" value="AraC_E-bd"/>
</dbReference>
<evidence type="ECO:0000256" key="3">
    <source>
        <dbReference type="ARBA" id="ARBA00023163"/>
    </source>
</evidence>
<dbReference type="PANTHER" id="PTHR47504:SF5">
    <property type="entry name" value="RIGHT ORIGIN-BINDING PROTEIN"/>
    <property type="match status" value="1"/>
</dbReference>
<dbReference type="RefSeq" id="WP_100303824.1">
    <property type="nucleotide sequence ID" value="NZ_PGET01000001.1"/>
</dbReference>
<dbReference type="InterPro" id="IPR018060">
    <property type="entry name" value="HTH_AraC"/>
</dbReference>
<dbReference type="InterPro" id="IPR009057">
    <property type="entry name" value="Homeodomain-like_sf"/>
</dbReference>
<dbReference type="InterPro" id="IPR011256">
    <property type="entry name" value="Reg_factor_effector_dom_sf"/>
</dbReference>
<dbReference type="InterPro" id="IPR029442">
    <property type="entry name" value="GyrI-like"/>
</dbReference>
<dbReference type="EMBL" id="PGET01000001">
    <property type="protein sequence ID" value="PJJ27156.1"/>
    <property type="molecule type" value="Genomic_DNA"/>
</dbReference>
<sequence length="310" mass="35180">MHAWESIQKVLDYIEDNLAQNCSPEELSKVAALSPFYFQRLFTRLVKRPVNEYVKMRRLARACEMLDDKGRRILDIALEYGFHSHEYFTKTFKSAFGITPEGYRNNPVRLNQIMKPDLLLGYTMIDENVPLITDSIVLEISRRTIDVPERYIGFSAQVLISQQTPLGDTTGIDVPGLLWDKFHGQKGKIKGLVPNGIEFAASSFSDNEDGTFTYFVGASAISGTTAYHDLVTWELPAAEYIVCSFEAESSEELITSALGKCMNYLFSIWLPKHNLSTQPFSAEKYISINPKMCKMELWVIPVSVTDQESR</sequence>
<dbReference type="GO" id="GO:0043565">
    <property type="term" value="F:sequence-specific DNA binding"/>
    <property type="evidence" value="ECO:0007669"/>
    <property type="project" value="InterPro"/>
</dbReference>
<dbReference type="SMART" id="SM00871">
    <property type="entry name" value="AraC_E_bind"/>
    <property type="match status" value="1"/>
</dbReference>
<evidence type="ECO:0000259" key="4">
    <source>
        <dbReference type="PROSITE" id="PS01124"/>
    </source>
</evidence>
<evidence type="ECO:0000256" key="2">
    <source>
        <dbReference type="ARBA" id="ARBA00023125"/>
    </source>
</evidence>
<dbReference type="PROSITE" id="PS01124">
    <property type="entry name" value="HTH_ARAC_FAMILY_2"/>
    <property type="match status" value="1"/>
</dbReference>
<dbReference type="Gene3D" id="3.20.80.10">
    <property type="entry name" value="Regulatory factor, effector binding domain"/>
    <property type="match status" value="1"/>
</dbReference>
<evidence type="ECO:0000313" key="5">
    <source>
        <dbReference type="EMBL" id="PJJ27156.1"/>
    </source>
</evidence>
<accession>A0A2M8Z134</accession>
<feature type="domain" description="HTH araC/xylS-type" evidence="4">
    <location>
        <begin position="8"/>
        <end position="106"/>
    </location>
</feature>
<gene>
    <name evidence="5" type="ORF">H171_0609</name>
</gene>
<keyword evidence="1" id="KW-0805">Transcription regulation</keyword>
<organism evidence="5 6">
    <name type="scientific">[Clostridium] celerecrescens 18A</name>
    <dbReference type="NCBI Taxonomy" id="1286362"/>
    <lineage>
        <taxon>Bacteria</taxon>
        <taxon>Bacillati</taxon>
        <taxon>Bacillota</taxon>
        <taxon>Clostridia</taxon>
        <taxon>Lachnospirales</taxon>
        <taxon>Lachnospiraceae</taxon>
        <taxon>Lacrimispora</taxon>
    </lineage>
</organism>
<reference evidence="5 6" key="1">
    <citation type="submission" date="2017-11" db="EMBL/GenBank/DDBJ databases">
        <title>Understudied soil microbes with underappreciated capabilities: Untangling the Clostridium saccharolyticum group.</title>
        <authorList>
            <person name="Leschine S."/>
        </authorList>
    </citation>
    <scope>NUCLEOTIDE SEQUENCE [LARGE SCALE GENOMIC DNA]</scope>
    <source>
        <strain evidence="5 6">18A</strain>
    </source>
</reference>
<dbReference type="SUPFAM" id="SSF46689">
    <property type="entry name" value="Homeodomain-like"/>
    <property type="match status" value="2"/>
</dbReference>
<dbReference type="Proteomes" id="UP000231092">
    <property type="component" value="Unassembled WGS sequence"/>
</dbReference>
<keyword evidence="3" id="KW-0804">Transcription</keyword>
<dbReference type="PRINTS" id="PR00032">
    <property type="entry name" value="HTHARAC"/>
</dbReference>
<dbReference type="OrthoDB" id="9801308at2"/>
<protein>
    <submittedName>
        <fullName evidence="5">AraC family transcriptional regulator</fullName>
    </submittedName>
</protein>